<protein>
    <submittedName>
        <fullName evidence="3">Uncharacterized protein</fullName>
    </submittedName>
</protein>
<evidence type="ECO:0000256" key="1">
    <source>
        <dbReference type="SAM" id="MobiDB-lite"/>
    </source>
</evidence>
<feature type="region of interest" description="Disordered" evidence="1">
    <location>
        <begin position="1"/>
        <end position="25"/>
    </location>
</feature>
<reference evidence="3 4" key="1">
    <citation type="submission" date="2020-08" db="EMBL/GenBank/DDBJ databases">
        <title>Plant Genome Project.</title>
        <authorList>
            <person name="Zhang R.-G."/>
        </authorList>
    </citation>
    <scope>NUCLEOTIDE SEQUENCE [LARGE SCALE GENOMIC DNA]</scope>
    <source>
        <tissue evidence="3">Rhizome</tissue>
    </source>
</reference>
<accession>A0A8J5LJ85</accession>
<organism evidence="3 4">
    <name type="scientific">Zingiber officinale</name>
    <name type="common">Ginger</name>
    <name type="synonym">Amomum zingiber</name>
    <dbReference type="NCBI Taxonomy" id="94328"/>
    <lineage>
        <taxon>Eukaryota</taxon>
        <taxon>Viridiplantae</taxon>
        <taxon>Streptophyta</taxon>
        <taxon>Embryophyta</taxon>
        <taxon>Tracheophyta</taxon>
        <taxon>Spermatophyta</taxon>
        <taxon>Magnoliopsida</taxon>
        <taxon>Liliopsida</taxon>
        <taxon>Zingiberales</taxon>
        <taxon>Zingiberaceae</taxon>
        <taxon>Zingiber</taxon>
    </lineage>
</organism>
<evidence type="ECO:0000313" key="3">
    <source>
        <dbReference type="EMBL" id="KAG6514428.1"/>
    </source>
</evidence>
<proteinExistence type="predicted"/>
<comment type="caution">
    <text evidence="3">The sequence shown here is derived from an EMBL/GenBank/DDBJ whole genome shotgun (WGS) entry which is preliminary data.</text>
</comment>
<evidence type="ECO:0000313" key="4">
    <source>
        <dbReference type="Proteomes" id="UP000734854"/>
    </source>
</evidence>
<keyword evidence="2" id="KW-1133">Transmembrane helix</keyword>
<feature type="transmembrane region" description="Helical" evidence="2">
    <location>
        <begin position="59"/>
        <end position="83"/>
    </location>
</feature>
<dbReference type="EMBL" id="JACMSC010000007">
    <property type="protein sequence ID" value="KAG6514428.1"/>
    <property type="molecule type" value="Genomic_DNA"/>
</dbReference>
<gene>
    <name evidence="3" type="ORF">ZIOFF_024787</name>
</gene>
<sequence>MISTKSSEGPLNKKGPWGKRGERSDFIGEVRKQVANRVGQGERRRVRVFRRSRARGRHVIFPFVGFAMHSCEVLQMTVIVFLLELG</sequence>
<keyword evidence="4" id="KW-1185">Reference proteome</keyword>
<name>A0A8J5LJ85_ZINOF</name>
<dbReference type="AlphaFoldDB" id="A0A8J5LJ85"/>
<evidence type="ECO:0000256" key="2">
    <source>
        <dbReference type="SAM" id="Phobius"/>
    </source>
</evidence>
<dbReference type="Proteomes" id="UP000734854">
    <property type="component" value="Unassembled WGS sequence"/>
</dbReference>
<keyword evidence="2" id="KW-0472">Membrane</keyword>
<keyword evidence="2" id="KW-0812">Transmembrane</keyword>